<dbReference type="RefSeq" id="WP_103975374.1">
    <property type="nucleotide sequence ID" value="NZ_PGFZ01000011.1"/>
</dbReference>
<accession>A0A2S5CHV2</accession>
<dbReference type="EMBL" id="PGFZ01000011">
    <property type="protein sequence ID" value="POZ50381.1"/>
    <property type="molecule type" value="Genomic_DNA"/>
</dbReference>
<evidence type="ECO:0000313" key="1">
    <source>
        <dbReference type="EMBL" id="POZ50381.1"/>
    </source>
</evidence>
<name>A0A2S5CHV2_9GAMM</name>
<reference evidence="1 2" key="1">
    <citation type="submission" date="2017-11" db="EMBL/GenBank/DDBJ databases">
        <title>Draft Genome Sequence of Methylobacter psychrotolerans Sph1T, an Obligate Methanotroph from Low-Temperature Environments.</title>
        <authorList>
            <person name="Oshkin I.Y."/>
            <person name="Miroshnikov K."/>
            <person name="Belova S.E."/>
            <person name="Korzhenkov A."/>
            <person name="Toshchakov S.V."/>
            <person name="Dedysh S.N."/>
        </authorList>
    </citation>
    <scope>NUCLEOTIDE SEQUENCE [LARGE SCALE GENOMIC DNA]</scope>
    <source>
        <strain evidence="1 2">Sph1</strain>
    </source>
</reference>
<gene>
    <name evidence="1" type="ORF">AADEFJLK_03794</name>
</gene>
<dbReference type="AlphaFoldDB" id="A0A2S5CHV2"/>
<sequence>MYLRNIKTYLVELGHFCKTKPIAADLFSLEETENLSKGSRALMATPPYKLTIGFDEKKALPFLEFVEKLYQEYSGSVSIWTPLTNTCGTYELKSVFDFNFGFEFDVHEDGIVGLLTRDLSDYLLLDFFVNDSDQKVLEVEIFGENWKKASYPVDLQAGR</sequence>
<evidence type="ECO:0000313" key="2">
    <source>
        <dbReference type="Proteomes" id="UP000237423"/>
    </source>
</evidence>
<dbReference type="Proteomes" id="UP000237423">
    <property type="component" value="Unassembled WGS sequence"/>
</dbReference>
<proteinExistence type="predicted"/>
<organism evidence="1 2">
    <name type="scientific">Methylovulum psychrotolerans</name>
    <dbReference type="NCBI Taxonomy" id="1704499"/>
    <lineage>
        <taxon>Bacteria</taxon>
        <taxon>Pseudomonadati</taxon>
        <taxon>Pseudomonadota</taxon>
        <taxon>Gammaproteobacteria</taxon>
        <taxon>Methylococcales</taxon>
        <taxon>Methylococcaceae</taxon>
        <taxon>Methylovulum</taxon>
    </lineage>
</organism>
<protein>
    <submittedName>
        <fullName evidence="1">Uncharacterized protein</fullName>
    </submittedName>
</protein>
<comment type="caution">
    <text evidence="1">The sequence shown here is derived from an EMBL/GenBank/DDBJ whole genome shotgun (WGS) entry which is preliminary data.</text>
</comment>